<dbReference type="OrthoDB" id="1467687at2"/>
<dbReference type="STRING" id="1913577.LPB144_05660"/>
<dbReference type="AlphaFoldDB" id="A0A1L3J471"/>
<reference evidence="3 4" key="1">
    <citation type="submission" date="2016-11" db="EMBL/GenBank/DDBJ databases">
        <title>Gramella sp. LPB0144 isolated from marine environment.</title>
        <authorList>
            <person name="Kim E."/>
            <person name="Yi H."/>
        </authorList>
    </citation>
    <scope>NUCLEOTIDE SEQUENCE [LARGE SCALE GENOMIC DNA]</scope>
    <source>
        <strain evidence="3 4">LPB0144</strain>
    </source>
</reference>
<name>A0A1L3J471_9FLAO</name>
<keyword evidence="1" id="KW-0732">Signal</keyword>
<evidence type="ECO:0000259" key="2">
    <source>
        <dbReference type="Pfam" id="PF13767"/>
    </source>
</evidence>
<dbReference type="Pfam" id="PF13767">
    <property type="entry name" value="DUF4168"/>
    <property type="match status" value="1"/>
</dbReference>
<keyword evidence="4" id="KW-1185">Reference proteome</keyword>
<dbReference type="Proteomes" id="UP000182510">
    <property type="component" value="Chromosome"/>
</dbReference>
<dbReference type="KEGG" id="grl:LPB144_05660"/>
<gene>
    <name evidence="3" type="ORF">LPB144_05660</name>
</gene>
<proteinExistence type="predicted"/>
<dbReference type="EMBL" id="CP018153">
    <property type="protein sequence ID" value="APG59927.1"/>
    <property type="molecule type" value="Genomic_DNA"/>
</dbReference>
<accession>A0A1L3J471</accession>
<feature type="signal peptide" evidence="1">
    <location>
        <begin position="1"/>
        <end position="21"/>
    </location>
</feature>
<evidence type="ECO:0000256" key="1">
    <source>
        <dbReference type="SAM" id="SignalP"/>
    </source>
</evidence>
<protein>
    <recommendedName>
        <fullName evidence="2">DUF4168 domain-containing protein</fullName>
    </recommendedName>
</protein>
<dbReference type="InterPro" id="IPR025433">
    <property type="entry name" value="DUF4168"/>
</dbReference>
<evidence type="ECO:0000313" key="3">
    <source>
        <dbReference type="EMBL" id="APG59927.1"/>
    </source>
</evidence>
<sequence length="154" mass="17676">MKNLLSSLLFALVIGSASVMAQAPATPQQPVQVEASKAELTEFAQVFQKMRMVNQQAQQEMVQVVKEENFELQRFNEIHQAKMNPQKEVETSEEEEKKYALVVAELETIQPKFQKKMQTIISNSDLSMERYQQLAMALRSDKELQKRLQAIMQG</sequence>
<feature type="domain" description="DUF4168" evidence="2">
    <location>
        <begin position="36"/>
        <end position="147"/>
    </location>
</feature>
<feature type="chain" id="PRO_5012091925" description="DUF4168 domain-containing protein" evidence="1">
    <location>
        <begin position="22"/>
        <end position="154"/>
    </location>
</feature>
<organism evidence="3 4">
    <name type="scientific">Christiangramia salexigens</name>
    <dbReference type="NCBI Taxonomy" id="1913577"/>
    <lineage>
        <taxon>Bacteria</taxon>
        <taxon>Pseudomonadati</taxon>
        <taxon>Bacteroidota</taxon>
        <taxon>Flavobacteriia</taxon>
        <taxon>Flavobacteriales</taxon>
        <taxon>Flavobacteriaceae</taxon>
        <taxon>Christiangramia</taxon>
    </lineage>
</organism>
<evidence type="ECO:0000313" key="4">
    <source>
        <dbReference type="Proteomes" id="UP000182510"/>
    </source>
</evidence>